<dbReference type="EMBL" id="BAAAMU010000011">
    <property type="protein sequence ID" value="GAA1624163.1"/>
    <property type="molecule type" value="Genomic_DNA"/>
</dbReference>
<gene>
    <name evidence="1" type="ORF">GCM10009733_021020</name>
</gene>
<accession>A0ABP4R0G1</accession>
<comment type="caution">
    <text evidence="1">The sequence shown here is derived from an EMBL/GenBank/DDBJ whole genome shotgun (WGS) entry which is preliminary data.</text>
</comment>
<reference evidence="2" key="1">
    <citation type="journal article" date="2019" name="Int. J. Syst. Evol. Microbiol.">
        <title>The Global Catalogue of Microorganisms (GCM) 10K type strain sequencing project: providing services to taxonomists for standard genome sequencing and annotation.</title>
        <authorList>
            <consortium name="The Broad Institute Genomics Platform"/>
            <consortium name="The Broad Institute Genome Sequencing Center for Infectious Disease"/>
            <person name="Wu L."/>
            <person name="Ma J."/>
        </authorList>
    </citation>
    <scope>NUCLEOTIDE SEQUENCE [LARGE SCALE GENOMIC DNA]</scope>
    <source>
        <strain evidence="2">JCM 13929</strain>
    </source>
</reference>
<name>A0ABP4R0G1_9ACTN</name>
<evidence type="ECO:0008006" key="3">
    <source>
        <dbReference type="Google" id="ProtNLM"/>
    </source>
</evidence>
<sequence>MLDEAPHTRSTHLTLLDGTSAEVHADLGQGTIHLHVRRNRVDLDLASWQSLRRAVHHAARQIVGEAPASCPAPPALDGCGLWTDQAGRWLITARFRDEVASHLHPSGHRHLLHDLGFAADSVPVLVAISRDGAWAWLFADLLGDDFGAATVTLWHNTHPDRLTGWASDHEMTAVLRYTTSAPCRDKDWHYELDAIRARFGNVHALTPAMPLDRRYLTTAQRGLETGDVIVIGHKAWHVGPNGWNPVTQPMRMSFSRLAGDL</sequence>
<dbReference type="Proteomes" id="UP001500064">
    <property type="component" value="Unassembled WGS sequence"/>
</dbReference>
<protein>
    <recommendedName>
        <fullName evidence="3">Phytanoyl-CoA dioxygenase</fullName>
    </recommendedName>
</protein>
<organism evidence="1 2">
    <name type="scientific">Nonomuraea maheshkhaliensis</name>
    <dbReference type="NCBI Taxonomy" id="419590"/>
    <lineage>
        <taxon>Bacteria</taxon>
        <taxon>Bacillati</taxon>
        <taxon>Actinomycetota</taxon>
        <taxon>Actinomycetes</taxon>
        <taxon>Streptosporangiales</taxon>
        <taxon>Streptosporangiaceae</taxon>
        <taxon>Nonomuraea</taxon>
    </lineage>
</organism>
<evidence type="ECO:0000313" key="1">
    <source>
        <dbReference type="EMBL" id="GAA1624163.1"/>
    </source>
</evidence>
<proteinExistence type="predicted"/>
<evidence type="ECO:0000313" key="2">
    <source>
        <dbReference type="Proteomes" id="UP001500064"/>
    </source>
</evidence>
<keyword evidence="2" id="KW-1185">Reference proteome</keyword>